<reference evidence="1 2" key="1">
    <citation type="submission" date="2016-08" db="EMBL/GenBank/DDBJ databases">
        <title>Genome-based comparison of Moorella thermoacetic strains.</title>
        <authorList>
            <person name="Poehlein A."/>
            <person name="Bengelsdorf F.R."/>
            <person name="Esser C."/>
            <person name="Duerre P."/>
            <person name="Daniel R."/>
        </authorList>
    </citation>
    <scope>NUCLEOTIDE SEQUENCE [LARGE SCALE GENOMIC DNA]</scope>
    <source>
        <strain evidence="1 2">DSM 11768</strain>
    </source>
</reference>
<organism evidence="1 2">
    <name type="scientific">Neomoorella thermoacetica</name>
    <name type="common">Clostridium thermoaceticum</name>
    <dbReference type="NCBI Taxonomy" id="1525"/>
    <lineage>
        <taxon>Bacteria</taxon>
        <taxon>Bacillati</taxon>
        <taxon>Bacillota</taxon>
        <taxon>Clostridia</taxon>
        <taxon>Neomoorellales</taxon>
        <taxon>Neomoorellaceae</taxon>
        <taxon>Neomoorella</taxon>
    </lineage>
</organism>
<sequence>MIDPSLRDEILKSLSALPYEKQKRVLQFVLSLANLDQQPKDNDLIRFAGTIEKDDLKIMEREIEESCERIDFGEW</sequence>
<name>A0A1J5JQT0_NEOTH</name>
<dbReference type="EMBL" id="MIHH01000024">
    <property type="protein sequence ID" value="OIQ07824.1"/>
    <property type="molecule type" value="Genomic_DNA"/>
</dbReference>
<evidence type="ECO:0008006" key="3">
    <source>
        <dbReference type="Google" id="ProtNLM"/>
    </source>
</evidence>
<protein>
    <recommendedName>
        <fullName evidence="3">DUF2281 domain-containing protein</fullName>
    </recommendedName>
</protein>
<comment type="caution">
    <text evidence="1">The sequence shown here is derived from an EMBL/GenBank/DDBJ whole genome shotgun (WGS) entry which is preliminary data.</text>
</comment>
<dbReference type="AlphaFoldDB" id="A0A1J5JQT0"/>
<accession>A0A1J5JQT0</accession>
<gene>
    <name evidence="1" type="ORF">MOOR_25500</name>
</gene>
<dbReference type="Proteomes" id="UP000182743">
    <property type="component" value="Unassembled WGS sequence"/>
</dbReference>
<proteinExistence type="predicted"/>
<evidence type="ECO:0000313" key="1">
    <source>
        <dbReference type="EMBL" id="OIQ07824.1"/>
    </source>
</evidence>
<evidence type="ECO:0000313" key="2">
    <source>
        <dbReference type="Proteomes" id="UP000182743"/>
    </source>
</evidence>